<evidence type="ECO:0000259" key="3">
    <source>
        <dbReference type="PROSITE" id="PS50893"/>
    </source>
</evidence>
<reference evidence="4 5" key="1">
    <citation type="submission" date="2020-11" db="EMBL/GenBank/DDBJ databases">
        <title>Genomic insight of Alicyclobacillus mali FL 18 reveals a new arsenic-resistant strain, with potential in environmental biotechnology.</title>
        <authorList>
            <person name="Fiorentino G."/>
            <person name="Gallo G."/>
            <person name="Aulitto M."/>
        </authorList>
    </citation>
    <scope>NUCLEOTIDE SEQUENCE [LARGE SCALE GENOMIC DNA]</scope>
    <source>
        <strain evidence="4 5">FL 18</strain>
    </source>
</reference>
<dbReference type="CDD" id="cd03230">
    <property type="entry name" value="ABC_DR_subfamily_A"/>
    <property type="match status" value="1"/>
</dbReference>
<dbReference type="InterPro" id="IPR003593">
    <property type="entry name" value="AAA+_ATPase"/>
</dbReference>
<evidence type="ECO:0000313" key="4">
    <source>
        <dbReference type="EMBL" id="MBF8377533.1"/>
    </source>
</evidence>
<dbReference type="InterPro" id="IPR003439">
    <property type="entry name" value="ABC_transporter-like_ATP-bd"/>
</dbReference>
<keyword evidence="2 4" id="KW-0067">ATP-binding</keyword>
<dbReference type="EMBL" id="JADPKZ010000037">
    <property type="protein sequence ID" value="MBF8377533.1"/>
    <property type="molecule type" value="Genomic_DNA"/>
</dbReference>
<keyword evidence="5" id="KW-1185">Reference proteome</keyword>
<gene>
    <name evidence="4" type="ORF">IW967_06605</name>
</gene>
<dbReference type="Gene3D" id="3.40.50.300">
    <property type="entry name" value="P-loop containing nucleotide triphosphate hydrolases"/>
    <property type="match status" value="1"/>
</dbReference>
<accession>A0ABS0F2K9</accession>
<comment type="caution">
    <text evidence="4">The sequence shown here is derived from an EMBL/GenBank/DDBJ whole genome shotgun (WGS) entry which is preliminary data.</text>
</comment>
<evidence type="ECO:0000256" key="1">
    <source>
        <dbReference type="ARBA" id="ARBA00022741"/>
    </source>
</evidence>
<dbReference type="PANTHER" id="PTHR43158">
    <property type="entry name" value="SKFA PEPTIDE EXPORT ATP-BINDING PROTEIN SKFE"/>
    <property type="match status" value="1"/>
</dbReference>
<sequence length="232" mass="25641">MQAAIECDGVGFTFARRPILRDVTVRIPVGEMVGLLGPNGAGKTTLLRILAGVLAPEAGRIRVLGEPPGWRTLRHTALLPERGHLPGWLTIGEWIIHARRLYPDWSEERERRLVDDLALRLDRPIARLSRGEGVRVGLLTCLAREAPVVLLDEPFTGIDLLSRETIASAIVRECGDGSRTVIVATHDVREFEPLFDRVLFLKDGSIAADETAEAIRARGQSVASRYREVFSP</sequence>
<keyword evidence="1" id="KW-0547">Nucleotide-binding</keyword>
<dbReference type="Pfam" id="PF00005">
    <property type="entry name" value="ABC_tran"/>
    <property type="match status" value="1"/>
</dbReference>
<dbReference type="RefSeq" id="WP_067849977.1">
    <property type="nucleotide sequence ID" value="NZ_JADPKZ010000037.1"/>
</dbReference>
<proteinExistence type="predicted"/>
<organism evidence="4 5">
    <name type="scientific">Alicyclobacillus mali</name>
    <name type="common">ex Roth et al. 2021</name>
    <dbReference type="NCBI Taxonomy" id="1123961"/>
    <lineage>
        <taxon>Bacteria</taxon>
        <taxon>Bacillati</taxon>
        <taxon>Bacillota</taxon>
        <taxon>Bacilli</taxon>
        <taxon>Bacillales</taxon>
        <taxon>Alicyclobacillaceae</taxon>
        <taxon>Alicyclobacillus</taxon>
    </lineage>
</organism>
<evidence type="ECO:0000313" key="5">
    <source>
        <dbReference type="Proteomes" id="UP000642910"/>
    </source>
</evidence>
<dbReference type="SUPFAM" id="SSF52540">
    <property type="entry name" value="P-loop containing nucleoside triphosphate hydrolases"/>
    <property type="match status" value="1"/>
</dbReference>
<dbReference type="SMART" id="SM00382">
    <property type="entry name" value="AAA"/>
    <property type="match status" value="1"/>
</dbReference>
<feature type="domain" description="ABC transporter" evidence="3">
    <location>
        <begin position="5"/>
        <end position="228"/>
    </location>
</feature>
<dbReference type="Proteomes" id="UP000642910">
    <property type="component" value="Unassembled WGS sequence"/>
</dbReference>
<dbReference type="PANTHER" id="PTHR43158:SF1">
    <property type="entry name" value="ABC TRANSPORTER, ATP-BINDING PROTEIN"/>
    <property type="match status" value="1"/>
</dbReference>
<name>A0ABS0F2K9_9BACL</name>
<dbReference type="InterPro" id="IPR027417">
    <property type="entry name" value="P-loop_NTPase"/>
</dbReference>
<dbReference type="PROSITE" id="PS50893">
    <property type="entry name" value="ABC_TRANSPORTER_2"/>
    <property type="match status" value="1"/>
</dbReference>
<evidence type="ECO:0000256" key="2">
    <source>
        <dbReference type="ARBA" id="ARBA00022840"/>
    </source>
</evidence>
<dbReference type="GO" id="GO:0005524">
    <property type="term" value="F:ATP binding"/>
    <property type="evidence" value="ECO:0007669"/>
    <property type="project" value="UniProtKB-KW"/>
</dbReference>
<protein>
    <submittedName>
        <fullName evidence="4">ABC transporter ATP-binding protein</fullName>
    </submittedName>
</protein>